<dbReference type="InterPro" id="IPR002792">
    <property type="entry name" value="TRAM_dom"/>
</dbReference>
<organism evidence="5">
    <name type="scientific">marine metagenome</name>
    <dbReference type="NCBI Taxonomy" id="408172"/>
    <lineage>
        <taxon>unclassified sequences</taxon>
        <taxon>metagenomes</taxon>
        <taxon>ecological metagenomes</taxon>
    </lineage>
</organism>
<dbReference type="Gene3D" id="3.40.50.150">
    <property type="entry name" value="Vaccinia Virus protein VP39"/>
    <property type="match status" value="1"/>
</dbReference>
<sequence length="440" mass="47133">MSNPDIIEVSIERPAVGGRMIGRHGGQIVLVSGAIPGERVRALVERRRRDVVFANVVDVLEPSPDRRLVSTPPECGGQSFAHIEYRRQLVLKAEIIRDGFRRVGHITLDEIPSVAASPERGYRMRARLHVGDDQVGFLEEGSHRVCAATDTGQLLPETERLIDGLASRARRLVSCGIQSFMLAEDLAGGQRTLHAVVAGDLHAGGAALREVASTSGLTGVSMSSTSIGGPPAVVAGDPHVTDGVAAFLVSRDVGDFSLRRHPDAFFQANRYLVPGLVAAVERLTVGEQVVDLYSGVGLFAVSITAARGGRMTAVERDPAATRDLVFNANPLIPAISLVRTSVEAYLERTDSLRGAAVIVDPPRTGLSPEVAVRLTRCCPDRIVYVSCDVATQARDLRVLTAAGYRLAQVHAFDMFPNTPHVETVVTLDRAGGPSRQDPET</sequence>
<dbReference type="Pfam" id="PF01938">
    <property type="entry name" value="TRAM"/>
    <property type="match status" value="1"/>
</dbReference>
<evidence type="ECO:0000256" key="2">
    <source>
        <dbReference type="ARBA" id="ARBA00022679"/>
    </source>
</evidence>
<dbReference type="GO" id="GO:0070475">
    <property type="term" value="P:rRNA base methylation"/>
    <property type="evidence" value="ECO:0007669"/>
    <property type="project" value="TreeGrafter"/>
</dbReference>
<feature type="domain" description="TRAM" evidence="4">
    <location>
        <begin position="1"/>
        <end position="58"/>
    </location>
</feature>
<keyword evidence="3" id="KW-0949">S-adenosyl-L-methionine</keyword>
<dbReference type="InterPro" id="IPR012340">
    <property type="entry name" value="NA-bd_OB-fold"/>
</dbReference>
<dbReference type="InterPro" id="IPR029063">
    <property type="entry name" value="SAM-dependent_MTases_sf"/>
</dbReference>
<evidence type="ECO:0000313" key="5">
    <source>
        <dbReference type="EMBL" id="SVA27786.1"/>
    </source>
</evidence>
<gene>
    <name evidence="5" type="ORF">METZ01_LOCUS80640</name>
</gene>
<keyword evidence="1" id="KW-0489">Methyltransferase</keyword>
<dbReference type="GO" id="GO:0070041">
    <property type="term" value="F:rRNA (uridine-C5-)-methyltransferase activity"/>
    <property type="evidence" value="ECO:0007669"/>
    <property type="project" value="TreeGrafter"/>
</dbReference>
<dbReference type="InterPro" id="IPR030390">
    <property type="entry name" value="MeTrfase_TrmA_AS"/>
</dbReference>
<reference evidence="5" key="1">
    <citation type="submission" date="2018-05" db="EMBL/GenBank/DDBJ databases">
        <authorList>
            <person name="Lanie J.A."/>
            <person name="Ng W.-L."/>
            <person name="Kazmierczak K.M."/>
            <person name="Andrzejewski T.M."/>
            <person name="Davidsen T.M."/>
            <person name="Wayne K.J."/>
            <person name="Tettelin H."/>
            <person name="Glass J.I."/>
            <person name="Rusch D."/>
            <person name="Podicherti R."/>
            <person name="Tsui H.-C.T."/>
            <person name="Winkler M.E."/>
        </authorList>
    </citation>
    <scope>NUCLEOTIDE SEQUENCE</scope>
</reference>
<dbReference type="SUPFAM" id="SSF50249">
    <property type="entry name" value="Nucleic acid-binding proteins"/>
    <property type="match status" value="1"/>
</dbReference>
<accession>A0A381UHV3</accession>
<dbReference type="AlphaFoldDB" id="A0A381UHV3"/>
<dbReference type="Gene3D" id="2.40.50.140">
    <property type="entry name" value="Nucleic acid-binding proteins"/>
    <property type="match status" value="1"/>
</dbReference>
<dbReference type="InterPro" id="IPR010280">
    <property type="entry name" value="U5_MeTrfase_fam"/>
</dbReference>
<dbReference type="PROSITE" id="PS50926">
    <property type="entry name" value="TRAM"/>
    <property type="match status" value="1"/>
</dbReference>
<dbReference type="Pfam" id="PF05958">
    <property type="entry name" value="tRNA_U5-meth_tr"/>
    <property type="match status" value="1"/>
</dbReference>
<dbReference type="PROSITE" id="PS01230">
    <property type="entry name" value="TRMA_1"/>
    <property type="match status" value="1"/>
</dbReference>
<protein>
    <recommendedName>
        <fullName evidence="4">TRAM domain-containing protein</fullName>
    </recommendedName>
</protein>
<dbReference type="PANTHER" id="PTHR11061:SF30">
    <property type="entry name" value="TRNA (URACIL(54)-C(5))-METHYLTRANSFERASE"/>
    <property type="match status" value="1"/>
</dbReference>
<proteinExistence type="predicted"/>
<dbReference type="PANTHER" id="PTHR11061">
    <property type="entry name" value="RNA M5U METHYLTRANSFERASE"/>
    <property type="match status" value="1"/>
</dbReference>
<dbReference type="PROSITE" id="PS51687">
    <property type="entry name" value="SAM_MT_RNA_M5U"/>
    <property type="match status" value="1"/>
</dbReference>
<evidence type="ECO:0000256" key="1">
    <source>
        <dbReference type="ARBA" id="ARBA00022603"/>
    </source>
</evidence>
<dbReference type="EMBL" id="UINC01006482">
    <property type="protein sequence ID" value="SVA27786.1"/>
    <property type="molecule type" value="Genomic_DNA"/>
</dbReference>
<dbReference type="SUPFAM" id="SSF53335">
    <property type="entry name" value="S-adenosyl-L-methionine-dependent methyltransferases"/>
    <property type="match status" value="1"/>
</dbReference>
<evidence type="ECO:0000259" key="4">
    <source>
        <dbReference type="PROSITE" id="PS50926"/>
    </source>
</evidence>
<dbReference type="Gene3D" id="2.40.50.1070">
    <property type="match status" value="1"/>
</dbReference>
<keyword evidence="2" id="KW-0808">Transferase</keyword>
<evidence type="ECO:0000256" key="3">
    <source>
        <dbReference type="ARBA" id="ARBA00022691"/>
    </source>
</evidence>
<name>A0A381UHV3_9ZZZZ</name>